<evidence type="ECO:0000313" key="2">
    <source>
        <dbReference type="Proteomes" id="UP000194236"/>
    </source>
</evidence>
<dbReference type="AlphaFoldDB" id="A0A1Y3BX11"/>
<proteinExistence type="predicted"/>
<evidence type="ECO:0000313" key="1">
    <source>
        <dbReference type="EMBL" id="OTF84066.1"/>
    </source>
</evidence>
<dbReference type="OrthoDB" id="6517000at2759"/>
<name>A0A1Y3BX11_EURMA</name>
<protein>
    <submittedName>
        <fullName evidence="1">Uncharacterized protein</fullName>
    </submittedName>
</protein>
<reference evidence="1 2" key="1">
    <citation type="submission" date="2017-03" db="EMBL/GenBank/DDBJ databases">
        <title>Genome Survey of Euroglyphus maynei.</title>
        <authorList>
            <person name="Arlian L.G."/>
            <person name="Morgan M.S."/>
            <person name="Rider S.D."/>
        </authorList>
    </citation>
    <scope>NUCLEOTIDE SEQUENCE [LARGE SCALE GENOMIC DNA]</scope>
    <source>
        <strain evidence="1">Arlian Lab</strain>
        <tissue evidence="1">Whole body</tissue>
    </source>
</reference>
<dbReference type="EMBL" id="MUJZ01000910">
    <property type="protein sequence ID" value="OTF84066.1"/>
    <property type="molecule type" value="Genomic_DNA"/>
</dbReference>
<organism evidence="1 2">
    <name type="scientific">Euroglyphus maynei</name>
    <name type="common">Mayne's house dust mite</name>
    <dbReference type="NCBI Taxonomy" id="6958"/>
    <lineage>
        <taxon>Eukaryota</taxon>
        <taxon>Metazoa</taxon>
        <taxon>Ecdysozoa</taxon>
        <taxon>Arthropoda</taxon>
        <taxon>Chelicerata</taxon>
        <taxon>Arachnida</taxon>
        <taxon>Acari</taxon>
        <taxon>Acariformes</taxon>
        <taxon>Sarcoptiformes</taxon>
        <taxon>Astigmata</taxon>
        <taxon>Psoroptidia</taxon>
        <taxon>Analgoidea</taxon>
        <taxon>Pyroglyphidae</taxon>
        <taxon>Pyroglyphinae</taxon>
        <taxon>Euroglyphus</taxon>
    </lineage>
</organism>
<sequence>MAGDDIFDEDIYEMNMKPMEQHRIATSKNGIPCACERCRESRGKKF</sequence>
<gene>
    <name evidence="1" type="ORF">BLA29_015275</name>
</gene>
<keyword evidence="2" id="KW-1185">Reference proteome</keyword>
<comment type="caution">
    <text evidence="1">The sequence shown here is derived from an EMBL/GenBank/DDBJ whole genome shotgun (WGS) entry which is preliminary data.</text>
</comment>
<accession>A0A1Y3BX11</accession>
<dbReference type="Proteomes" id="UP000194236">
    <property type="component" value="Unassembled WGS sequence"/>
</dbReference>